<dbReference type="PANTHER" id="PTHR43405">
    <property type="entry name" value="GLYCOSYL HYDROLASE DIGH"/>
    <property type="match status" value="1"/>
</dbReference>
<dbReference type="AlphaFoldDB" id="A0A538SNN3"/>
<evidence type="ECO:0000256" key="2">
    <source>
        <dbReference type="SAM" id="MobiDB-lite"/>
    </source>
</evidence>
<evidence type="ECO:0000256" key="1">
    <source>
        <dbReference type="ARBA" id="ARBA00022729"/>
    </source>
</evidence>
<organism evidence="5 6">
    <name type="scientific">Eiseniibacteriota bacterium</name>
    <dbReference type="NCBI Taxonomy" id="2212470"/>
    <lineage>
        <taxon>Bacteria</taxon>
        <taxon>Candidatus Eiseniibacteriota</taxon>
    </lineage>
</organism>
<feature type="region of interest" description="Disordered" evidence="2">
    <location>
        <begin position="243"/>
        <end position="268"/>
    </location>
</feature>
<accession>A0A538SNN3</accession>
<evidence type="ECO:0000256" key="3">
    <source>
        <dbReference type="SAM" id="SignalP"/>
    </source>
</evidence>
<dbReference type="Pfam" id="PF02638">
    <property type="entry name" value="GHL10"/>
    <property type="match status" value="1"/>
</dbReference>
<evidence type="ECO:0000259" key="4">
    <source>
        <dbReference type="Pfam" id="PF02638"/>
    </source>
</evidence>
<feature type="chain" id="PRO_5021994176" description="Glycosyl hydrolase-like 10 domain-containing protein" evidence="3">
    <location>
        <begin position="24"/>
        <end position="422"/>
    </location>
</feature>
<feature type="signal peptide" evidence="3">
    <location>
        <begin position="1"/>
        <end position="23"/>
    </location>
</feature>
<dbReference type="Proteomes" id="UP000317716">
    <property type="component" value="Unassembled WGS sequence"/>
</dbReference>
<evidence type="ECO:0000313" key="5">
    <source>
        <dbReference type="EMBL" id="TMQ52966.1"/>
    </source>
</evidence>
<dbReference type="InterPro" id="IPR017853">
    <property type="entry name" value="GH"/>
</dbReference>
<evidence type="ECO:0000313" key="6">
    <source>
        <dbReference type="Proteomes" id="UP000317716"/>
    </source>
</evidence>
<proteinExistence type="predicted"/>
<reference evidence="5 6" key="1">
    <citation type="journal article" date="2019" name="Nat. Microbiol.">
        <title>Mediterranean grassland soil C-N compound turnover is dependent on rainfall and depth, and is mediated by genomically divergent microorganisms.</title>
        <authorList>
            <person name="Diamond S."/>
            <person name="Andeer P.F."/>
            <person name="Li Z."/>
            <person name="Crits-Christoph A."/>
            <person name="Burstein D."/>
            <person name="Anantharaman K."/>
            <person name="Lane K.R."/>
            <person name="Thomas B.C."/>
            <person name="Pan C."/>
            <person name="Northen T.R."/>
            <person name="Banfield J.F."/>
        </authorList>
    </citation>
    <scope>NUCLEOTIDE SEQUENCE [LARGE SCALE GENOMIC DNA]</scope>
    <source>
        <strain evidence="5">WS_2</strain>
    </source>
</reference>
<feature type="compositionally biased region" description="Low complexity" evidence="2">
    <location>
        <begin position="255"/>
        <end position="264"/>
    </location>
</feature>
<dbReference type="PANTHER" id="PTHR43405:SF1">
    <property type="entry name" value="GLYCOSYL HYDROLASE DIGH"/>
    <property type="match status" value="1"/>
</dbReference>
<name>A0A538SNN3_UNCEI</name>
<dbReference type="Gene3D" id="3.20.20.80">
    <property type="entry name" value="Glycosidases"/>
    <property type="match status" value="1"/>
</dbReference>
<dbReference type="EMBL" id="VBOS01000309">
    <property type="protein sequence ID" value="TMQ52966.1"/>
    <property type="molecule type" value="Genomic_DNA"/>
</dbReference>
<dbReference type="InterPro" id="IPR052177">
    <property type="entry name" value="Divisome_Glycosyl_Hydrolase"/>
</dbReference>
<keyword evidence="1 3" id="KW-0732">Signal</keyword>
<dbReference type="InterPro" id="IPR003790">
    <property type="entry name" value="GHL10"/>
</dbReference>
<dbReference type="SUPFAM" id="SSF51445">
    <property type="entry name" value="(Trans)glycosidases"/>
    <property type="match status" value="1"/>
</dbReference>
<sequence>MTRGVFAVAALAAAVVSAPPVVADPMPDLTAPAEAIGAALDSVGARPAPPFLARPDSSAHGLDYLWVVRWSLTDSARIEQAVARAREIGVKGLLAQVVGRGDAYYRSDLLPRAESLAEPDFDPLGLLISRAHAAGLEVHAWVNCMLVWSLPHRPRDPRHVVNAHPEWIARLANGRPMTSLTPRQCRRLGVEGVFLSPAFPGVRAWLGSIVREIVERYAVDGVQLDYIRLPGVQLDGDAGAFAGDAPGAGEHPAGARRGSAAPARVQTPRTDSECAHVAAVVGEVRDSLTRVRPGLPLSAAVLADTAVAERANAQRWTSWLRDGLIDRAFAMCYAPPLRTVVAQLLSFAASPGVQRRVVPGFAIYNTAPATAAAKIRAARALGFAELALYSYDALKPDYWRSLRKDLDAPAPGPRVASPGGTR</sequence>
<comment type="caution">
    <text evidence="5">The sequence shown here is derived from an EMBL/GenBank/DDBJ whole genome shotgun (WGS) entry which is preliminary data.</text>
</comment>
<feature type="domain" description="Glycosyl hydrolase-like 10" evidence="4">
    <location>
        <begin position="71"/>
        <end position="344"/>
    </location>
</feature>
<protein>
    <recommendedName>
        <fullName evidence="4">Glycosyl hydrolase-like 10 domain-containing protein</fullName>
    </recommendedName>
</protein>
<gene>
    <name evidence="5" type="ORF">E6K72_08760</name>
</gene>